<accession>A0A5B8SYG2</accession>
<dbReference type="EMBL" id="CP042382">
    <property type="protein sequence ID" value="QEA40555.1"/>
    <property type="molecule type" value="Genomic_DNA"/>
</dbReference>
<dbReference type="Proteomes" id="UP000321272">
    <property type="component" value="Chromosome"/>
</dbReference>
<gene>
    <name evidence="8" type="ORF">FGL86_16705</name>
</gene>
<name>A0A5B8SYG2_9GAMM</name>
<protein>
    <submittedName>
        <fullName evidence="8">Cytochrome B</fullName>
    </submittedName>
</protein>
<dbReference type="GO" id="GO:0022904">
    <property type="term" value="P:respiratory electron transport chain"/>
    <property type="evidence" value="ECO:0007669"/>
    <property type="project" value="InterPro"/>
</dbReference>
<feature type="transmembrane region" description="Helical" evidence="6">
    <location>
        <begin position="50"/>
        <end position="68"/>
    </location>
</feature>
<dbReference type="GO" id="GO:0009055">
    <property type="term" value="F:electron transfer activity"/>
    <property type="evidence" value="ECO:0007669"/>
    <property type="project" value="InterPro"/>
</dbReference>
<dbReference type="GO" id="GO:0005886">
    <property type="term" value="C:plasma membrane"/>
    <property type="evidence" value="ECO:0007669"/>
    <property type="project" value="UniProtKB-SubCell"/>
</dbReference>
<evidence type="ECO:0000313" key="9">
    <source>
        <dbReference type="Proteomes" id="UP000321272"/>
    </source>
</evidence>
<dbReference type="OrthoDB" id="196472at2"/>
<keyword evidence="3 6" id="KW-0812">Transmembrane</keyword>
<dbReference type="AlphaFoldDB" id="A0A5B8SYG2"/>
<dbReference type="RefSeq" id="WP_147185822.1">
    <property type="nucleotide sequence ID" value="NZ_CP042382.1"/>
</dbReference>
<evidence type="ECO:0000256" key="2">
    <source>
        <dbReference type="ARBA" id="ARBA00022475"/>
    </source>
</evidence>
<evidence type="ECO:0000256" key="3">
    <source>
        <dbReference type="ARBA" id="ARBA00022692"/>
    </source>
</evidence>
<dbReference type="InterPro" id="IPR011577">
    <property type="entry name" value="Cyt_b561_bac/Ni-Hgenase"/>
</dbReference>
<evidence type="ECO:0000256" key="4">
    <source>
        <dbReference type="ARBA" id="ARBA00022989"/>
    </source>
</evidence>
<evidence type="ECO:0000313" key="8">
    <source>
        <dbReference type="EMBL" id="QEA40555.1"/>
    </source>
</evidence>
<keyword evidence="9" id="KW-1185">Reference proteome</keyword>
<comment type="subcellular location">
    <subcellularLocation>
        <location evidence="1">Cell membrane</location>
        <topology evidence="1">Multi-pass membrane protein</topology>
    </subcellularLocation>
</comment>
<reference evidence="8 9" key="1">
    <citation type="submission" date="2019-06" db="EMBL/GenBank/DDBJ databases">
        <title>Genome analyses of bacteria isolated from kimchi.</title>
        <authorList>
            <person name="Lee S."/>
            <person name="Ahn S."/>
            <person name="Roh S."/>
        </authorList>
    </citation>
    <scope>NUCLEOTIDE SEQUENCE [LARGE SCALE GENOMIC DNA]</scope>
    <source>
        <strain evidence="8 9">CBA4606</strain>
    </source>
</reference>
<evidence type="ECO:0000259" key="7">
    <source>
        <dbReference type="Pfam" id="PF01292"/>
    </source>
</evidence>
<keyword evidence="5 6" id="KW-0472">Membrane</keyword>
<evidence type="ECO:0000256" key="1">
    <source>
        <dbReference type="ARBA" id="ARBA00004651"/>
    </source>
</evidence>
<dbReference type="PANTHER" id="PTHR30485:SF2">
    <property type="entry name" value="BLL0597 PROTEIN"/>
    <property type="match status" value="1"/>
</dbReference>
<dbReference type="InterPro" id="IPR051542">
    <property type="entry name" value="Hydrogenase_cytochrome"/>
</dbReference>
<feature type="domain" description="Cytochrome b561 bacterial/Ni-hydrogenase" evidence="7">
    <location>
        <begin position="18"/>
        <end position="179"/>
    </location>
</feature>
<keyword evidence="2" id="KW-1003">Cell membrane</keyword>
<feature type="transmembrane region" description="Helical" evidence="6">
    <location>
        <begin position="106"/>
        <end position="129"/>
    </location>
</feature>
<dbReference type="SUPFAM" id="SSF81342">
    <property type="entry name" value="Transmembrane di-heme cytochromes"/>
    <property type="match status" value="1"/>
</dbReference>
<sequence length="183" mass="20685">MTDTGEASTVARVDRVKVWDPAVRLFHWSLVTAFAVAYFTPDSSRDIHEWAGYVALGLVVFRLIWGFVGSRHARFSDFVTGPRRFIDYVRQMIRGKEPRYLGHNPAAAIMILFLLVAVGVIGVSGWLLTTDWGWGSKTIEEIHEISVDVTLVAIALHVGAAIYESIHHRENLIRAMFTGYKRR</sequence>
<proteinExistence type="predicted"/>
<evidence type="ECO:0000256" key="6">
    <source>
        <dbReference type="SAM" id="Phobius"/>
    </source>
</evidence>
<dbReference type="InterPro" id="IPR016174">
    <property type="entry name" value="Di-haem_cyt_TM"/>
</dbReference>
<feature type="transmembrane region" description="Helical" evidence="6">
    <location>
        <begin position="21"/>
        <end position="38"/>
    </location>
</feature>
<dbReference type="Gene3D" id="1.20.950.20">
    <property type="entry name" value="Transmembrane di-heme cytochromes, Chain C"/>
    <property type="match status" value="1"/>
</dbReference>
<dbReference type="GO" id="GO:0020037">
    <property type="term" value="F:heme binding"/>
    <property type="evidence" value="ECO:0007669"/>
    <property type="project" value="TreeGrafter"/>
</dbReference>
<feature type="transmembrane region" description="Helical" evidence="6">
    <location>
        <begin position="149"/>
        <end position="166"/>
    </location>
</feature>
<dbReference type="PANTHER" id="PTHR30485">
    <property type="entry name" value="NI/FE-HYDROGENASE 1 B-TYPE CYTOCHROME SUBUNIT"/>
    <property type="match status" value="1"/>
</dbReference>
<dbReference type="KEGG" id="paur:FGL86_16705"/>
<organism evidence="8 9">
    <name type="scientific">Pistricoccus aurantiacus</name>
    <dbReference type="NCBI Taxonomy" id="1883414"/>
    <lineage>
        <taxon>Bacteria</taxon>
        <taxon>Pseudomonadati</taxon>
        <taxon>Pseudomonadota</taxon>
        <taxon>Gammaproteobacteria</taxon>
        <taxon>Oceanospirillales</taxon>
        <taxon>Halomonadaceae</taxon>
        <taxon>Pistricoccus</taxon>
    </lineage>
</organism>
<evidence type="ECO:0000256" key="5">
    <source>
        <dbReference type="ARBA" id="ARBA00023136"/>
    </source>
</evidence>
<dbReference type="Pfam" id="PF01292">
    <property type="entry name" value="Ni_hydr_CYTB"/>
    <property type="match status" value="1"/>
</dbReference>
<keyword evidence="4 6" id="KW-1133">Transmembrane helix</keyword>